<keyword evidence="12" id="KW-1185">Reference proteome</keyword>
<evidence type="ECO:0000256" key="3">
    <source>
        <dbReference type="ARBA" id="ARBA00022490"/>
    </source>
</evidence>
<evidence type="ECO:0000256" key="7">
    <source>
        <dbReference type="ARBA" id="ARBA00029784"/>
    </source>
</evidence>
<evidence type="ECO:0000256" key="6">
    <source>
        <dbReference type="ARBA" id="ARBA00023242"/>
    </source>
</evidence>
<keyword evidence="3 9" id="KW-0963">Cytoplasm</keyword>
<evidence type="ECO:0000256" key="9">
    <source>
        <dbReference type="RuleBase" id="RU366037"/>
    </source>
</evidence>
<keyword evidence="4 9" id="KW-0820">tRNA-binding</keyword>
<dbReference type="GO" id="GO:0031267">
    <property type="term" value="F:small GTPase binding"/>
    <property type="evidence" value="ECO:0007669"/>
    <property type="project" value="InterPro"/>
</dbReference>
<keyword evidence="6 9" id="KW-0539">Nucleus</keyword>
<organism evidence="11 12">
    <name type="scientific">Emiliania huxleyi (strain CCMP1516)</name>
    <dbReference type="NCBI Taxonomy" id="280463"/>
    <lineage>
        <taxon>Eukaryota</taxon>
        <taxon>Haptista</taxon>
        <taxon>Haptophyta</taxon>
        <taxon>Prymnesiophyceae</taxon>
        <taxon>Isochrysidales</taxon>
        <taxon>Noelaerhabdaceae</taxon>
        <taxon>Emiliania</taxon>
    </lineage>
</organism>
<feature type="domain" description="Exportin-1/Importin-beta-like" evidence="10">
    <location>
        <begin position="140"/>
        <end position="264"/>
    </location>
</feature>
<accession>A0A0D3J1Y5</accession>
<keyword evidence="9" id="KW-0813">Transport</keyword>
<dbReference type="AlphaFoldDB" id="A0A0D3J1Y5"/>
<dbReference type="HOGENOM" id="CLU_1035996_0_0_1"/>
<evidence type="ECO:0000256" key="2">
    <source>
        <dbReference type="ARBA" id="ARBA00018928"/>
    </source>
</evidence>
<name>A0A0D3J1Y5_EMIH1</name>
<evidence type="ECO:0000256" key="4">
    <source>
        <dbReference type="ARBA" id="ARBA00022555"/>
    </source>
</evidence>
<proteinExistence type="inferred from homology"/>
<evidence type="ECO:0000313" key="11">
    <source>
        <dbReference type="EnsemblProtists" id="EOD17520"/>
    </source>
</evidence>
<comment type="similarity">
    <text evidence="9">Belongs to the exportin family.</text>
</comment>
<dbReference type="PANTHER" id="PTHR15952:SF11">
    <property type="entry name" value="EXPORTIN-T"/>
    <property type="match status" value="1"/>
</dbReference>
<dbReference type="GeneID" id="17263668"/>
<dbReference type="SUPFAM" id="SSF48371">
    <property type="entry name" value="ARM repeat"/>
    <property type="match status" value="1"/>
</dbReference>
<dbReference type="GO" id="GO:0071528">
    <property type="term" value="P:tRNA re-export from nucleus"/>
    <property type="evidence" value="ECO:0007669"/>
    <property type="project" value="UniProtKB-UniRule"/>
</dbReference>
<dbReference type="Gene3D" id="1.25.10.10">
    <property type="entry name" value="Leucine-rich Repeat Variant"/>
    <property type="match status" value="1"/>
</dbReference>
<dbReference type="GO" id="GO:0016363">
    <property type="term" value="C:nuclear matrix"/>
    <property type="evidence" value="ECO:0007669"/>
    <property type="project" value="TreeGrafter"/>
</dbReference>
<dbReference type="STRING" id="2903.R1DSS5"/>
<evidence type="ECO:0000256" key="5">
    <source>
        <dbReference type="ARBA" id="ARBA00022884"/>
    </source>
</evidence>
<dbReference type="RefSeq" id="XP_005769949.1">
    <property type="nucleotide sequence ID" value="XM_005769892.1"/>
</dbReference>
<dbReference type="InterPro" id="IPR011989">
    <property type="entry name" value="ARM-like"/>
</dbReference>
<evidence type="ECO:0000259" key="10">
    <source>
        <dbReference type="Pfam" id="PF08389"/>
    </source>
</evidence>
<comment type="subcellular location">
    <subcellularLocation>
        <location evidence="1 9">Cytoplasm</location>
    </subcellularLocation>
    <subcellularLocation>
        <location evidence="9">Nucleus</location>
    </subcellularLocation>
    <text evidence="9">Shuttles between the nucleus and the cytoplasm.</text>
</comment>
<reference evidence="11" key="2">
    <citation type="submission" date="2024-10" db="UniProtKB">
        <authorList>
            <consortium name="EnsemblProtists"/>
        </authorList>
    </citation>
    <scope>IDENTIFICATION</scope>
</reference>
<sequence length="269" mass="29598">MEHVERFAKTLTLGRRMQDASPSAEPSRRSYILLGERVLIPATLKNSTTGYKNVNYDRGNNKFKAQRLAMDASVLDQFRQAVLLSFDADAQLRSQANASLEALKGSEEVWSFCLAAFTASGEDRAYVASLASSSDSDTTPPYVRNKFSQLYVALMRAEYPVRWPTPFEALLASLPLGASAVDLFLRVLQTVHEDIVSPEVSTFDAQAASRVKDAMREQCVSRVVEALYSLLAQLPLGEGVAPPPWAEKALGIAAHYTVWVDIGLLGPRR</sequence>
<dbReference type="PaxDb" id="2903-EOD17520"/>
<reference evidence="12" key="1">
    <citation type="journal article" date="2013" name="Nature">
        <title>Pan genome of the phytoplankton Emiliania underpins its global distribution.</title>
        <authorList>
            <person name="Read B.A."/>
            <person name="Kegel J."/>
            <person name="Klute M.J."/>
            <person name="Kuo A."/>
            <person name="Lefebvre S.C."/>
            <person name="Maumus F."/>
            <person name="Mayer C."/>
            <person name="Miller J."/>
            <person name="Monier A."/>
            <person name="Salamov A."/>
            <person name="Young J."/>
            <person name="Aguilar M."/>
            <person name="Claverie J.M."/>
            <person name="Frickenhaus S."/>
            <person name="Gonzalez K."/>
            <person name="Herman E.K."/>
            <person name="Lin Y.C."/>
            <person name="Napier J."/>
            <person name="Ogata H."/>
            <person name="Sarno A.F."/>
            <person name="Shmutz J."/>
            <person name="Schroeder D."/>
            <person name="de Vargas C."/>
            <person name="Verret F."/>
            <person name="von Dassow P."/>
            <person name="Valentin K."/>
            <person name="Van de Peer Y."/>
            <person name="Wheeler G."/>
            <person name="Dacks J.B."/>
            <person name="Delwiche C.F."/>
            <person name="Dyhrman S.T."/>
            <person name="Glockner G."/>
            <person name="John U."/>
            <person name="Richards T."/>
            <person name="Worden A.Z."/>
            <person name="Zhang X."/>
            <person name="Grigoriev I.V."/>
            <person name="Allen A.E."/>
            <person name="Bidle K."/>
            <person name="Borodovsky M."/>
            <person name="Bowler C."/>
            <person name="Brownlee C."/>
            <person name="Cock J.M."/>
            <person name="Elias M."/>
            <person name="Gladyshev V.N."/>
            <person name="Groth M."/>
            <person name="Guda C."/>
            <person name="Hadaegh A."/>
            <person name="Iglesias-Rodriguez M.D."/>
            <person name="Jenkins J."/>
            <person name="Jones B.M."/>
            <person name="Lawson T."/>
            <person name="Leese F."/>
            <person name="Lindquist E."/>
            <person name="Lobanov A."/>
            <person name="Lomsadze A."/>
            <person name="Malik S.B."/>
            <person name="Marsh M.E."/>
            <person name="Mackinder L."/>
            <person name="Mock T."/>
            <person name="Mueller-Roeber B."/>
            <person name="Pagarete A."/>
            <person name="Parker M."/>
            <person name="Probert I."/>
            <person name="Quesneville H."/>
            <person name="Raines C."/>
            <person name="Rensing S.A."/>
            <person name="Riano-Pachon D.M."/>
            <person name="Richier S."/>
            <person name="Rokitta S."/>
            <person name="Shiraiwa Y."/>
            <person name="Soanes D.M."/>
            <person name="van der Giezen M."/>
            <person name="Wahlund T.M."/>
            <person name="Williams B."/>
            <person name="Wilson W."/>
            <person name="Wolfe G."/>
            <person name="Wurch L.L."/>
        </authorList>
    </citation>
    <scope>NUCLEOTIDE SEQUENCE</scope>
</reference>
<evidence type="ECO:0000256" key="1">
    <source>
        <dbReference type="ARBA" id="ARBA00004496"/>
    </source>
</evidence>
<dbReference type="Proteomes" id="UP000013827">
    <property type="component" value="Unassembled WGS sequence"/>
</dbReference>
<evidence type="ECO:0000256" key="8">
    <source>
        <dbReference type="ARBA" id="ARBA00032199"/>
    </source>
</evidence>
<comment type="function">
    <text evidence="9">tRNA nucleus export receptor which facilitates tRNA translocation across the nuclear pore complex.</text>
</comment>
<dbReference type="EnsemblProtists" id="EOD17520">
    <property type="protein sequence ID" value="EOD17520"/>
    <property type="gene ID" value="EMIHUDRAFT_458978"/>
</dbReference>
<dbReference type="Pfam" id="PF08389">
    <property type="entry name" value="Xpo1"/>
    <property type="match status" value="1"/>
</dbReference>
<keyword evidence="5 9" id="KW-0694">RNA-binding</keyword>
<protein>
    <recommendedName>
        <fullName evidence="2 9">Exportin-T</fullName>
    </recommendedName>
    <alternativeName>
        <fullName evidence="7 9">Exportin(tRNA)</fullName>
    </alternativeName>
    <alternativeName>
        <fullName evidence="8 9">tRNA exportin</fullName>
    </alternativeName>
</protein>
<dbReference type="InterPro" id="IPR016024">
    <property type="entry name" value="ARM-type_fold"/>
</dbReference>
<dbReference type="InterPro" id="IPR040017">
    <property type="entry name" value="XPOT"/>
</dbReference>
<dbReference type="GO" id="GO:0005643">
    <property type="term" value="C:nuclear pore"/>
    <property type="evidence" value="ECO:0007669"/>
    <property type="project" value="TreeGrafter"/>
</dbReference>
<dbReference type="eggNOG" id="KOG2021">
    <property type="taxonomic scope" value="Eukaryota"/>
</dbReference>
<dbReference type="GO" id="GO:0005737">
    <property type="term" value="C:cytoplasm"/>
    <property type="evidence" value="ECO:0007669"/>
    <property type="project" value="UniProtKB-SubCell"/>
</dbReference>
<dbReference type="KEGG" id="ehx:EMIHUDRAFT_458978"/>
<dbReference type="PANTHER" id="PTHR15952">
    <property type="entry name" value="EXPORTIN-T/LOS1"/>
    <property type="match status" value="1"/>
</dbReference>
<dbReference type="InterPro" id="IPR013598">
    <property type="entry name" value="Exportin-1/Importin-b-like"/>
</dbReference>
<evidence type="ECO:0000313" key="12">
    <source>
        <dbReference type="Proteomes" id="UP000013827"/>
    </source>
</evidence>
<dbReference type="GO" id="GO:0000049">
    <property type="term" value="F:tRNA binding"/>
    <property type="evidence" value="ECO:0007669"/>
    <property type="project" value="UniProtKB-UniRule"/>
</dbReference>